<evidence type="ECO:0000313" key="1">
    <source>
        <dbReference type="EMBL" id="KAF2454091.1"/>
    </source>
</evidence>
<evidence type="ECO:0000313" key="2">
    <source>
        <dbReference type="Proteomes" id="UP000799766"/>
    </source>
</evidence>
<dbReference type="EMBL" id="MU001693">
    <property type="protein sequence ID" value="KAF2454091.1"/>
    <property type="molecule type" value="Genomic_DNA"/>
</dbReference>
<dbReference type="AlphaFoldDB" id="A0A6A6NQT2"/>
<dbReference type="Proteomes" id="UP000799766">
    <property type="component" value="Unassembled WGS sequence"/>
</dbReference>
<accession>A0A6A6NQT2</accession>
<protein>
    <submittedName>
        <fullName evidence="1">Uncharacterized protein</fullName>
    </submittedName>
</protein>
<name>A0A6A6NQT2_9PEZI</name>
<gene>
    <name evidence="1" type="ORF">BDY21DRAFT_112304</name>
</gene>
<keyword evidence="2" id="KW-1185">Reference proteome</keyword>
<organism evidence="1 2">
    <name type="scientific">Lineolata rhizophorae</name>
    <dbReference type="NCBI Taxonomy" id="578093"/>
    <lineage>
        <taxon>Eukaryota</taxon>
        <taxon>Fungi</taxon>
        <taxon>Dikarya</taxon>
        <taxon>Ascomycota</taxon>
        <taxon>Pezizomycotina</taxon>
        <taxon>Dothideomycetes</taxon>
        <taxon>Dothideomycetes incertae sedis</taxon>
        <taxon>Lineolatales</taxon>
        <taxon>Lineolataceae</taxon>
        <taxon>Lineolata</taxon>
    </lineage>
</organism>
<reference evidence="1" key="1">
    <citation type="journal article" date="2020" name="Stud. Mycol.">
        <title>101 Dothideomycetes genomes: a test case for predicting lifestyles and emergence of pathogens.</title>
        <authorList>
            <person name="Haridas S."/>
            <person name="Albert R."/>
            <person name="Binder M."/>
            <person name="Bloem J."/>
            <person name="Labutti K."/>
            <person name="Salamov A."/>
            <person name="Andreopoulos B."/>
            <person name="Baker S."/>
            <person name="Barry K."/>
            <person name="Bills G."/>
            <person name="Bluhm B."/>
            <person name="Cannon C."/>
            <person name="Castanera R."/>
            <person name="Culley D."/>
            <person name="Daum C."/>
            <person name="Ezra D."/>
            <person name="Gonzalez J."/>
            <person name="Henrissat B."/>
            <person name="Kuo A."/>
            <person name="Liang C."/>
            <person name="Lipzen A."/>
            <person name="Lutzoni F."/>
            <person name="Magnuson J."/>
            <person name="Mondo S."/>
            <person name="Nolan M."/>
            <person name="Ohm R."/>
            <person name="Pangilinan J."/>
            <person name="Park H.-J."/>
            <person name="Ramirez L."/>
            <person name="Alfaro M."/>
            <person name="Sun H."/>
            <person name="Tritt A."/>
            <person name="Yoshinaga Y."/>
            <person name="Zwiers L.-H."/>
            <person name="Turgeon B."/>
            <person name="Goodwin S."/>
            <person name="Spatafora J."/>
            <person name="Crous P."/>
            <person name="Grigoriev I."/>
        </authorList>
    </citation>
    <scope>NUCLEOTIDE SEQUENCE</scope>
    <source>
        <strain evidence="1">ATCC 16933</strain>
    </source>
</reference>
<sequence>MRPGVEFSIRAVCMSCIASPQHAPESKNISRRHARPAAPALPLSTFSFLCSIPPSPSSPASILPTSLSLSPIQQARVCNCQSVRVGSTALPAYEPDLPSSRIGSRLLCTRRPFLNSCLRRTASPYSSRIPFRYSPLLYSFLHLNTLLRVSFEIAASRAHNRSYFRENDRRSCAENGQLCWGLLLVIGPLKAWLSRPRLSQISLSSARPPCRTGGLGNAFE</sequence>
<proteinExistence type="predicted"/>